<dbReference type="Pfam" id="PF01571">
    <property type="entry name" value="GCV_T"/>
    <property type="match status" value="1"/>
</dbReference>
<evidence type="ECO:0000256" key="1">
    <source>
        <dbReference type="ARBA" id="ARBA00008609"/>
    </source>
</evidence>
<organism evidence="7 8">
    <name type="scientific">Marivibrio halodurans</name>
    <dbReference type="NCBI Taxonomy" id="2039722"/>
    <lineage>
        <taxon>Bacteria</taxon>
        <taxon>Pseudomonadati</taxon>
        <taxon>Pseudomonadota</taxon>
        <taxon>Alphaproteobacteria</taxon>
        <taxon>Rhodospirillales</taxon>
        <taxon>Rhodospirillaceae</taxon>
        <taxon>Marivibrio</taxon>
    </lineage>
</organism>
<keyword evidence="2" id="KW-0560">Oxidoreductase</keyword>
<dbReference type="RefSeq" id="WP_210682352.1">
    <property type="nucleotide sequence ID" value="NZ_JAGMWN010000005.1"/>
</dbReference>
<dbReference type="InterPro" id="IPR006076">
    <property type="entry name" value="FAD-dep_OxRdtase"/>
</dbReference>
<accession>A0A8J7S391</accession>
<feature type="domain" description="FAD dependent oxidoreductase central" evidence="6">
    <location>
        <begin position="367"/>
        <end position="420"/>
    </location>
</feature>
<dbReference type="InterPro" id="IPR013977">
    <property type="entry name" value="GcvT_C"/>
</dbReference>
<proteinExistence type="inferred from homology"/>
<reference evidence="7" key="1">
    <citation type="submission" date="2021-04" db="EMBL/GenBank/DDBJ databases">
        <authorList>
            <person name="Zhang D.-C."/>
        </authorList>
    </citation>
    <scope>NUCLEOTIDE SEQUENCE</scope>
    <source>
        <strain evidence="7">CGMCC 1.15697</strain>
    </source>
</reference>
<dbReference type="InterPro" id="IPR027266">
    <property type="entry name" value="TrmE/GcvT-like"/>
</dbReference>
<sequence>MKDHVQVCVIGGGVVGASVLYHLTKFGWKDVVLVERSELTSGSTWHAAGGFHTLNADTNMAALQGYTIKLYKELEEISGQACGLHHVGGLTIATDKDRLDFLRAERAKHRYMGLETEIVGPEEIAKLSPITNTDGILGALYDPLDGHLDPSGTTHAYAKAARMQGAEIYLRNRVLELKPTPDGHWDVVTEQGTIRAEKVVNAAGLWAREVGEMVGLQLPLHPMEHQYLVTGDIPEVYDRDRELPHVMDPAGESYLRQEGRGLVLGIYEQEAEPWAVDGTRWDFGHELLPDKLDRIAEPLEAAYRRYPCLERAGIKSVINGPFTFAPDGNPLVGPVPGLPGYWTACAVMAGFSQGGGVGLTLAEWMVEGEPTRDVFAMDVARFGDYCTKDYTRKTVVQNYQRRFAVSYPNEELPAGRPLNTTPAYGIWKARNGVFGHGYGMEVLNYIAPAGEEPFEIPSFRRSNAHDVVGAECRAVREAVGINEIHNFGKYELFGPAAEDFLNRIMGNRAPKPGRICLSPMLSRRGKLIGDFTMSCLDEGHYRLTASYAAQAFHMRWFLEHMPSDGLELTNISDSQIGFQIAGPKARELLSRVTRADVSNTGLPFLSVMRADVGGVPAVVARVSFTGDLGYEIYVDWRHQIALHDALMAAGADLGIRPFGMRAMMSLRLEKTFGAWLREYRPDFTAAECGLDRFIRFDKNEDFIGRAAAAAERESPPRMTLAAFTVEAADADVVADEPIFKDGAVIGFCTSGGYAHYVGKSVALGMIPREMAADGAAFEIEILGERRAATLFTEPLFDPRAERMRG</sequence>
<keyword evidence="8" id="KW-1185">Reference proteome</keyword>
<name>A0A8J7S391_9PROT</name>
<dbReference type="Proteomes" id="UP000672602">
    <property type="component" value="Unassembled WGS sequence"/>
</dbReference>
<evidence type="ECO:0000259" key="5">
    <source>
        <dbReference type="Pfam" id="PF08669"/>
    </source>
</evidence>
<dbReference type="PANTHER" id="PTHR13847:SF187">
    <property type="entry name" value="DIMETHYLGLYCINE DEHYDROGENASE, MITOCHONDRIAL"/>
    <property type="match status" value="1"/>
</dbReference>
<dbReference type="GO" id="GO:0005737">
    <property type="term" value="C:cytoplasm"/>
    <property type="evidence" value="ECO:0007669"/>
    <property type="project" value="TreeGrafter"/>
</dbReference>
<comment type="caution">
    <text evidence="7">The sequence shown here is derived from an EMBL/GenBank/DDBJ whole genome shotgun (WGS) entry which is preliminary data.</text>
</comment>
<dbReference type="SUPFAM" id="SSF54373">
    <property type="entry name" value="FAD-linked reductases, C-terminal domain"/>
    <property type="match status" value="1"/>
</dbReference>
<dbReference type="Pfam" id="PF01266">
    <property type="entry name" value="DAO"/>
    <property type="match status" value="1"/>
</dbReference>
<evidence type="ECO:0000313" key="8">
    <source>
        <dbReference type="Proteomes" id="UP000672602"/>
    </source>
</evidence>
<dbReference type="Gene3D" id="3.50.50.60">
    <property type="entry name" value="FAD/NAD(P)-binding domain"/>
    <property type="match status" value="1"/>
</dbReference>
<dbReference type="Gene3D" id="2.40.30.110">
    <property type="entry name" value="Aminomethyltransferase beta-barrel domains"/>
    <property type="match status" value="1"/>
</dbReference>
<evidence type="ECO:0000313" key="7">
    <source>
        <dbReference type="EMBL" id="MBP5857773.1"/>
    </source>
</evidence>
<dbReference type="Gene3D" id="3.30.70.1400">
    <property type="entry name" value="Aminomethyltransferase beta-barrel domains"/>
    <property type="match status" value="1"/>
</dbReference>
<dbReference type="SUPFAM" id="SSF51905">
    <property type="entry name" value="FAD/NAD(P)-binding domain"/>
    <property type="match status" value="1"/>
</dbReference>
<dbReference type="Gene3D" id="3.30.9.10">
    <property type="entry name" value="D-Amino Acid Oxidase, subunit A, domain 2"/>
    <property type="match status" value="1"/>
</dbReference>
<dbReference type="PANTHER" id="PTHR13847">
    <property type="entry name" value="SARCOSINE DEHYDROGENASE-RELATED"/>
    <property type="match status" value="1"/>
</dbReference>
<feature type="domain" description="FAD dependent oxidoreductase" evidence="3">
    <location>
        <begin position="7"/>
        <end position="364"/>
    </location>
</feature>
<evidence type="ECO:0000259" key="6">
    <source>
        <dbReference type="Pfam" id="PF16350"/>
    </source>
</evidence>
<dbReference type="AlphaFoldDB" id="A0A8J7S391"/>
<feature type="domain" description="Aminomethyltransferase C-terminal" evidence="5">
    <location>
        <begin position="720"/>
        <end position="797"/>
    </location>
</feature>
<dbReference type="SUPFAM" id="SSF103025">
    <property type="entry name" value="Folate-binding domain"/>
    <property type="match status" value="1"/>
</dbReference>
<evidence type="ECO:0000256" key="2">
    <source>
        <dbReference type="ARBA" id="ARBA00023002"/>
    </source>
</evidence>
<dbReference type="SUPFAM" id="SSF101790">
    <property type="entry name" value="Aminomethyltransferase beta-barrel domain"/>
    <property type="match status" value="1"/>
</dbReference>
<evidence type="ECO:0000259" key="4">
    <source>
        <dbReference type="Pfam" id="PF01571"/>
    </source>
</evidence>
<gene>
    <name evidence="7" type="ORF">KAJ83_12200</name>
</gene>
<evidence type="ECO:0000259" key="3">
    <source>
        <dbReference type="Pfam" id="PF01266"/>
    </source>
</evidence>
<comment type="similarity">
    <text evidence="1">Belongs to the GcvT family.</text>
</comment>
<dbReference type="InterPro" id="IPR006222">
    <property type="entry name" value="GCVT_N"/>
</dbReference>
<dbReference type="GO" id="GO:0047865">
    <property type="term" value="F:dimethylglycine dehydrogenase activity"/>
    <property type="evidence" value="ECO:0007669"/>
    <property type="project" value="TreeGrafter"/>
</dbReference>
<feature type="domain" description="GCVT N-terminal" evidence="4">
    <location>
        <begin position="424"/>
        <end position="698"/>
    </location>
</feature>
<dbReference type="Pfam" id="PF08669">
    <property type="entry name" value="GCV_T_C"/>
    <property type="match status" value="1"/>
</dbReference>
<dbReference type="InterPro" id="IPR032503">
    <property type="entry name" value="FAO_M"/>
</dbReference>
<dbReference type="InterPro" id="IPR029043">
    <property type="entry name" value="GcvT/YgfZ_C"/>
</dbReference>
<dbReference type="Gene3D" id="3.30.1360.120">
    <property type="entry name" value="Probable tRNA modification gtpase trme, domain 1"/>
    <property type="match status" value="1"/>
</dbReference>
<dbReference type="EMBL" id="JAGMWN010000005">
    <property type="protein sequence ID" value="MBP5857773.1"/>
    <property type="molecule type" value="Genomic_DNA"/>
</dbReference>
<protein>
    <submittedName>
        <fullName evidence="7">FAD-dependent oxidoreductase</fullName>
    </submittedName>
</protein>
<dbReference type="Pfam" id="PF16350">
    <property type="entry name" value="FAO_M"/>
    <property type="match status" value="1"/>
</dbReference>
<dbReference type="InterPro" id="IPR036188">
    <property type="entry name" value="FAD/NAD-bd_sf"/>
</dbReference>